<organism evidence="8 9">
    <name type="scientific">Daphnia magna</name>
    <dbReference type="NCBI Taxonomy" id="35525"/>
    <lineage>
        <taxon>Eukaryota</taxon>
        <taxon>Metazoa</taxon>
        <taxon>Ecdysozoa</taxon>
        <taxon>Arthropoda</taxon>
        <taxon>Crustacea</taxon>
        <taxon>Branchiopoda</taxon>
        <taxon>Diplostraca</taxon>
        <taxon>Cladocera</taxon>
        <taxon>Anomopoda</taxon>
        <taxon>Daphniidae</taxon>
        <taxon>Daphnia</taxon>
    </lineage>
</organism>
<accession>A0ABR0AUJ5</accession>
<keyword evidence="9" id="KW-1185">Reference proteome</keyword>
<proteinExistence type="predicted"/>
<evidence type="ECO:0000259" key="7">
    <source>
        <dbReference type="Pfam" id="PF05699"/>
    </source>
</evidence>
<dbReference type="PANTHER" id="PTHR46481">
    <property type="entry name" value="ZINC FINGER BED DOMAIN-CONTAINING PROTEIN 4"/>
    <property type="match status" value="1"/>
</dbReference>
<gene>
    <name evidence="8" type="ORF">OUZ56_021806</name>
</gene>
<sequence length="190" mass="21623">MDNSSWVRRRRGGNEEGERIEENSGSGGEDDRRRKANDSSSATPIHKRSRQSIRSLLASVLVRPRTLSKGVSKILDEFDNDFREPLIVNEKGQFDLDFSPCEYWKLNQHRFPALAPIAKDIIGIPCSSANIERALSTAVDILSARSNKNKPKLFDMLVFIKRNAELLEIVSDKSRKFNDLDFSNIFKDLI</sequence>
<evidence type="ECO:0000256" key="3">
    <source>
        <dbReference type="ARBA" id="ARBA00022771"/>
    </source>
</evidence>
<keyword evidence="2" id="KW-0479">Metal-binding</keyword>
<reference evidence="8 9" key="1">
    <citation type="journal article" date="2023" name="Nucleic Acids Res.">
        <title>The hologenome of Daphnia magna reveals possible DNA methylation and microbiome-mediated evolution of the host genome.</title>
        <authorList>
            <person name="Chaturvedi A."/>
            <person name="Li X."/>
            <person name="Dhandapani V."/>
            <person name="Marshall H."/>
            <person name="Kissane S."/>
            <person name="Cuenca-Cambronero M."/>
            <person name="Asole G."/>
            <person name="Calvet F."/>
            <person name="Ruiz-Romero M."/>
            <person name="Marangio P."/>
            <person name="Guigo R."/>
            <person name="Rago D."/>
            <person name="Mirbahai L."/>
            <person name="Eastwood N."/>
            <person name="Colbourne J.K."/>
            <person name="Zhou J."/>
            <person name="Mallon E."/>
            <person name="Orsini L."/>
        </authorList>
    </citation>
    <scope>NUCLEOTIDE SEQUENCE [LARGE SCALE GENOMIC DNA]</scope>
    <source>
        <strain evidence="8">LRV0_1</strain>
    </source>
</reference>
<dbReference type="Proteomes" id="UP001234178">
    <property type="component" value="Unassembled WGS sequence"/>
</dbReference>
<dbReference type="Pfam" id="PF05699">
    <property type="entry name" value="Dimer_Tnp_hAT"/>
    <property type="match status" value="1"/>
</dbReference>
<feature type="compositionally biased region" description="Basic and acidic residues" evidence="6">
    <location>
        <begin position="12"/>
        <end position="22"/>
    </location>
</feature>
<evidence type="ECO:0000256" key="4">
    <source>
        <dbReference type="ARBA" id="ARBA00022833"/>
    </source>
</evidence>
<comment type="subcellular location">
    <subcellularLocation>
        <location evidence="1">Nucleus</location>
    </subcellularLocation>
</comment>
<dbReference type="EMBL" id="JAOYFB010000039">
    <property type="protein sequence ID" value="KAK4028788.1"/>
    <property type="molecule type" value="Genomic_DNA"/>
</dbReference>
<evidence type="ECO:0000256" key="1">
    <source>
        <dbReference type="ARBA" id="ARBA00004123"/>
    </source>
</evidence>
<evidence type="ECO:0000256" key="2">
    <source>
        <dbReference type="ARBA" id="ARBA00022723"/>
    </source>
</evidence>
<keyword evidence="4" id="KW-0862">Zinc</keyword>
<name>A0ABR0AUJ5_9CRUS</name>
<feature type="region of interest" description="Disordered" evidence="6">
    <location>
        <begin position="1"/>
        <end position="49"/>
    </location>
</feature>
<comment type="caution">
    <text evidence="8">The sequence shown here is derived from an EMBL/GenBank/DDBJ whole genome shotgun (WGS) entry which is preliminary data.</text>
</comment>
<evidence type="ECO:0000256" key="6">
    <source>
        <dbReference type="SAM" id="MobiDB-lite"/>
    </source>
</evidence>
<feature type="domain" description="HAT C-terminal dimerisation" evidence="7">
    <location>
        <begin position="79"/>
        <end position="163"/>
    </location>
</feature>
<dbReference type="InterPro" id="IPR052035">
    <property type="entry name" value="ZnF_BED_domain_contain"/>
</dbReference>
<evidence type="ECO:0000313" key="8">
    <source>
        <dbReference type="EMBL" id="KAK4028788.1"/>
    </source>
</evidence>
<evidence type="ECO:0000256" key="5">
    <source>
        <dbReference type="ARBA" id="ARBA00023242"/>
    </source>
</evidence>
<protein>
    <recommendedName>
        <fullName evidence="7">HAT C-terminal dimerisation domain-containing protein</fullName>
    </recommendedName>
</protein>
<dbReference type="SUPFAM" id="SSF53098">
    <property type="entry name" value="Ribonuclease H-like"/>
    <property type="match status" value="1"/>
</dbReference>
<dbReference type="InterPro" id="IPR008906">
    <property type="entry name" value="HATC_C_dom"/>
</dbReference>
<dbReference type="InterPro" id="IPR012337">
    <property type="entry name" value="RNaseH-like_sf"/>
</dbReference>
<keyword evidence="5" id="KW-0539">Nucleus</keyword>
<keyword evidence="3" id="KW-0863">Zinc-finger</keyword>
<dbReference type="PANTHER" id="PTHR46481:SF10">
    <property type="entry name" value="ZINC FINGER BED DOMAIN-CONTAINING PROTEIN 39"/>
    <property type="match status" value="1"/>
</dbReference>
<evidence type="ECO:0000313" key="9">
    <source>
        <dbReference type="Proteomes" id="UP001234178"/>
    </source>
</evidence>